<evidence type="ECO:0000313" key="16">
    <source>
        <dbReference type="Proteomes" id="UP001259803"/>
    </source>
</evidence>
<sequence>MTTKLHLGLLLSTSFLVGIAAPVQAQIADSAPDTDAELPGDIPVPQAVAGAESAEIVVTGSRIRSANLESVSPVTQVQSEEFQQRGTTRTEDLLNQLPQVFAAQGAANSNEATGTAQVDLRGLTPSRTLVLVNGRRLPYGSPKDIPSDVNQIPTPLIETVEVLTGGASAVYGSDAIAGVVNFKLLDDFEGLRLTANLSVTQHGNGRDELRDLLDRNDALVPGAYPKPDKTVWNGFTQEYSAVMGTNFEDNRGNVTAYATYRKVNPTLQGDYDYSACALGSTGLNGSEYSCSGSGTNKPANFTNAGQIPGLPLSFRATDDGQFVPGTQTFNFAPFNYYQRPDERYALGAFAHYVINDNFVPYVELNFMDDRSVAQIAPGTVAAGINIGAGGISGVNCDNPFLSAQQADFLCTSNGLATGSIYDDQGNYAGPEAVANGVRVARRNVEGGARQDDIRHQTYRLVGGLRGDLAGPFRYDVYATYSNVTLNSTFRGDANRQRIANAFNAVRDAAGNIVCAINADASTDNDDAACSPLDYFGPNASQEATDYVSEVKSIQGTTSLTNIVAVIDGNLSDYGIALPWADEGVGIAFGVEYRKNAVDYNPDEIYQKAATPELPVNGSVTAKEIFGEVIVPILANRPGFEMLSFEGAYRYSDYDSGFKTNTYKLGLNYSPVQDLRLRGSYQRAVRAPNVIELLSGQNQFEVELTQNANGSFDPCAGANPFASQAACANTGVTAAQYGNIVDNPAGQFNSLIGGNPDLSPETANTWSLGAVLQPSFANGLTVSLDYFNIKVEDLVGSVNPNLALPNCLASGDQFFCGLIQRDATGSLWQGEQGFFRRFNVNTGSLETSGLDLTVNYGTYLDRLGLGDNGSVNFNFVGTYLDSYKTVPLPDSPDSDVYECKGLYAGLCGRPHPQWRHKLLASWTTPWDFNLALTWRHVSSVDVAQTSSQPALSGSFAEVNKTLGSRNYIDLSAAYTVREAFTLRLGVNNVFDRDPPLTTTAAIEDGGNGNTYPQFYDASGRYLFVGASVDF</sequence>
<evidence type="ECO:0000256" key="10">
    <source>
        <dbReference type="PROSITE-ProRule" id="PRU10144"/>
    </source>
</evidence>
<evidence type="ECO:0000256" key="4">
    <source>
        <dbReference type="ARBA" id="ARBA00022692"/>
    </source>
</evidence>
<gene>
    <name evidence="15" type="ORF">RM533_06970</name>
</gene>
<keyword evidence="6 11" id="KW-0798">TonB box</keyword>
<evidence type="ECO:0000256" key="5">
    <source>
        <dbReference type="ARBA" id="ARBA00022729"/>
    </source>
</evidence>
<organism evidence="15 16">
    <name type="scientific">Croceicoccus esteveae</name>
    <dbReference type="NCBI Taxonomy" id="3075597"/>
    <lineage>
        <taxon>Bacteria</taxon>
        <taxon>Pseudomonadati</taxon>
        <taxon>Pseudomonadota</taxon>
        <taxon>Alphaproteobacteria</taxon>
        <taxon>Sphingomonadales</taxon>
        <taxon>Erythrobacteraceae</taxon>
        <taxon>Croceicoccus</taxon>
    </lineage>
</organism>
<dbReference type="PROSITE" id="PS01156">
    <property type="entry name" value="TONB_DEPENDENT_REC_2"/>
    <property type="match status" value="1"/>
</dbReference>
<evidence type="ECO:0000313" key="15">
    <source>
        <dbReference type="EMBL" id="MDT0575924.1"/>
    </source>
</evidence>
<dbReference type="SUPFAM" id="SSF56935">
    <property type="entry name" value="Porins"/>
    <property type="match status" value="1"/>
</dbReference>
<evidence type="ECO:0000256" key="1">
    <source>
        <dbReference type="ARBA" id="ARBA00004571"/>
    </source>
</evidence>
<dbReference type="EMBL" id="JAVRHS010000004">
    <property type="protein sequence ID" value="MDT0575924.1"/>
    <property type="molecule type" value="Genomic_DNA"/>
</dbReference>
<evidence type="ECO:0000256" key="7">
    <source>
        <dbReference type="ARBA" id="ARBA00023136"/>
    </source>
</evidence>
<accession>A0ABU2ZK28</accession>
<evidence type="ECO:0000256" key="6">
    <source>
        <dbReference type="ARBA" id="ARBA00023077"/>
    </source>
</evidence>
<dbReference type="InterPro" id="IPR012910">
    <property type="entry name" value="Plug_dom"/>
</dbReference>
<evidence type="ECO:0000256" key="9">
    <source>
        <dbReference type="PROSITE-ProRule" id="PRU01360"/>
    </source>
</evidence>
<dbReference type="Proteomes" id="UP001259803">
    <property type="component" value="Unassembled WGS sequence"/>
</dbReference>
<feature type="domain" description="TonB-dependent receptor-like beta-barrel" evidence="13">
    <location>
        <begin position="435"/>
        <end position="988"/>
    </location>
</feature>
<evidence type="ECO:0000256" key="11">
    <source>
        <dbReference type="RuleBase" id="RU003357"/>
    </source>
</evidence>
<dbReference type="Pfam" id="PF07715">
    <property type="entry name" value="Plug"/>
    <property type="match status" value="1"/>
</dbReference>
<keyword evidence="15" id="KW-0675">Receptor</keyword>
<comment type="similarity">
    <text evidence="9 11">Belongs to the TonB-dependent receptor family.</text>
</comment>
<dbReference type="RefSeq" id="WP_311340506.1">
    <property type="nucleotide sequence ID" value="NZ_JAVRHS010000004.1"/>
</dbReference>
<name>A0ABU2ZK28_9SPHN</name>
<feature type="signal peptide" evidence="12">
    <location>
        <begin position="1"/>
        <end position="25"/>
    </location>
</feature>
<evidence type="ECO:0000256" key="12">
    <source>
        <dbReference type="SAM" id="SignalP"/>
    </source>
</evidence>
<comment type="subcellular location">
    <subcellularLocation>
        <location evidence="1 9">Cell outer membrane</location>
        <topology evidence="1 9">Multi-pass membrane protein</topology>
    </subcellularLocation>
</comment>
<keyword evidence="7 9" id="KW-0472">Membrane</keyword>
<dbReference type="PANTHER" id="PTHR47234">
    <property type="match status" value="1"/>
</dbReference>
<dbReference type="Gene3D" id="2.40.170.20">
    <property type="entry name" value="TonB-dependent receptor, beta-barrel domain"/>
    <property type="match status" value="1"/>
</dbReference>
<feature type="short sequence motif" description="TonB C-terminal box" evidence="10">
    <location>
        <begin position="1012"/>
        <end position="1029"/>
    </location>
</feature>
<dbReference type="Pfam" id="PF00593">
    <property type="entry name" value="TonB_dep_Rec_b-barrel"/>
    <property type="match status" value="1"/>
</dbReference>
<evidence type="ECO:0000256" key="3">
    <source>
        <dbReference type="ARBA" id="ARBA00022452"/>
    </source>
</evidence>
<dbReference type="PROSITE" id="PS52016">
    <property type="entry name" value="TONB_DEPENDENT_REC_3"/>
    <property type="match status" value="1"/>
</dbReference>
<proteinExistence type="inferred from homology"/>
<evidence type="ECO:0000259" key="13">
    <source>
        <dbReference type="Pfam" id="PF00593"/>
    </source>
</evidence>
<evidence type="ECO:0000259" key="14">
    <source>
        <dbReference type="Pfam" id="PF07715"/>
    </source>
</evidence>
<keyword evidence="5 12" id="KW-0732">Signal</keyword>
<reference evidence="15 16" key="1">
    <citation type="submission" date="2023-09" db="EMBL/GenBank/DDBJ databases">
        <authorList>
            <person name="Rey-Velasco X."/>
        </authorList>
    </citation>
    <scope>NUCLEOTIDE SEQUENCE [LARGE SCALE GENOMIC DNA]</scope>
    <source>
        <strain evidence="15 16">F390</strain>
    </source>
</reference>
<feature type="chain" id="PRO_5045685687" evidence="12">
    <location>
        <begin position="26"/>
        <end position="1029"/>
    </location>
</feature>
<keyword evidence="4 9" id="KW-0812">Transmembrane</keyword>
<keyword evidence="16" id="KW-1185">Reference proteome</keyword>
<keyword evidence="3 9" id="KW-1134">Transmembrane beta strand</keyword>
<evidence type="ECO:0000256" key="2">
    <source>
        <dbReference type="ARBA" id="ARBA00022448"/>
    </source>
</evidence>
<dbReference type="InterPro" id="IPR010917">
    <property type="entry name" value="TonB_rcpt_CS"/>
</dbReference>
<dbReference type="InterPro" id="IPR000531">
    <property type="entry name" value="Beta-barrel_TonB"/>
</dbReference>
<dbReference type="Gene3D" id="2.170.130.10">
    <property type="entry name" value="TonB-dependent receptor, plug domain"/>
    <property type="match status" value="1"/>
</dbReference>
<dbReference type="PANTHER" id="PTHR47234:SF2">
    <property type="entry name" value="TONB-DEPENDENT RECEPTOR"/>
    <property type="match status" value="1"/>
</dbReference>
<evidence type="ECO:0000256" key="8">
    <source>
        <dbReference type="ARBA" id="ARBA00023237"/>
    </source>
</evidence>
<keyword evidence="8 9" id="KW-0998">Cell outer membrane</keyword>
<protein>
    <submittedName>
        <fullName evidence="15">TonB-dependent receptor</fullName>
    </submittedName>
</protein>
<dbReference type="InterPro" id="IPR036942">
    <property type="entry name" value="Beta-barrel_TonB_sf"/>
</dbReference>
<dbReference type="InterPro" id="IPR037066">
    <property type="entry name" value="Plug_dom_sf"/>
</dbReference>
<comment type="caution">
    <text evidence="15">The sequence shown here is derived from an EMBL/GenBank/DDBJ whole genome shotgun (WGS) entry which is preliminary data.</text>
</comment>
<dbReference type="InterPro" id="IPR039426">
    <property type="entry name" value="TonB-dep_rcpt-like"/>
</dbReference>
<feature type="domain" description="TonB-dependent receptor plug" evidence="14">
    <location>
        <begin position="69"/>
        <end position="179"/>
    </location>
</feature>
<keyword evidence="2 9" id="KW-0813">Transport</keyword>